<reference evidence="1 2" key="1">
    <citation type="journal article" date="2019" name="Sci. Rep.">
        <title>Comparative genomics of chytrid fungi reveal insights into the obligate biotrophic and pathogenic lifestyle of Synchytrium endobioticum.</title>
        <authorList>
            <person name="van de Vossenberg B.T.L.H."/>
            <person name="Warris S."/>
            <person name="Nguyen H.D.T."/>
            <person name="van Gent-Pelzer M.P.E."/>
            <person name="Joly D.L."/>
            <person name="van de Geest H.C."/>
            <person name="Bonants P.J.M."/>
            <person name="Smith D.S."/>
            <person name="Levesque C.A."/>
            <person name="van der Lee T.A.J."/>
        </authorList>
    </citation>
    <scope>NUCLEOTIDE SEQUENCE [LARGE SCALE GENOMIC DNA]</scope>
    <source>
        <strain evidence="1 2">LEV6574</strain>
    </source>
</reference>
<sequence length="188" mass="21605">MMSIADMMSAIELYSHVWTRRMLSRWKVCQPHRLAPSLHRKKIPSWRNSRKMVALNQHVDPLHHAHPHTTDEFRYGGHHLPKPNPRIYHFVILTNGTELFAFCFSWRTSSRKSKTPLSLALHSGPFAVWSVTRAEASGPSLVGGAIFWLFHRNSITMKKGRHKLFIWPTKVADGHENITTPSKPVNTS</sequence>
<protein>
    <submittedName>
        <fullName evidence="1">Uncharacterized protein</fullName>
    </submittedName>
</protein>
<gene>
    <name evidence="1" type="ORF">SeLEV6574_g04893</name>
</gene>
<accession>A0A507CXG7</accession>
<dbReference type="AlphaFoldDB" id="A0A507CXG7"/>
<dbReference type="EMBL" id="QEAM01000211">
    <property type="protein sequence ID" value="TPX43731.1"/>
    <property type="molecule type" value="Genomic_DNA"/>
</dbReference>
<dbReference type="Proteomes" id="UP000320475">
    <property type="component" value="Unassembled WGS sequence"/>
</dbReference>
<comment type="caution">
    <text evidence="1">The sequence shown here is derived from an EMBL/GenBank/DDBJ whole genome shotgun (WGS) entry which is preliminary data.</text>
</comment>
<evidence type="ECO:0000313" key="2">
    <source>
        <dbReference type="Proteomes" id="UP000320475"/>
    </source>
</evidence>
<name>A0A507CXG7_9FUNG</name>
<organism evidence="1 2">
    <name type="scientific">Synchytrium endobioticum</name>
    <dbReference type="NCBI Taxonomy" id="286115"/>
    <lineage>
        <taxon>Eukaryota</taxon>
        <taxon>Fungi</taxon>
        <taxon>Fungi incertae sedis</taxon>
        <taxon>Chytridiomycota</taxon>
        <taxon>Chytridiomycota incertae sedis</taxon>
        <taxon>Chytridiomycetes</taxon>
        <taxon>Synchytriales</taxon>
        <taxon>Synchytriaceae</taxon>
        <taxon>Synchytrium</taxon>
    </lineage>
</organism>
<evidence type="ECO:0000313" key="1">
    <source>
        <dbReference type="EMBL" id="TPX43731.1"/>
    </source>
</evidence>
<proteinExistence type="predicted"/>
<dbReference type="VEuPathDB" id="FungiDB:SeMB42_g05903"/>